<name>A0AAF0XCE8_DAUCS</name>
<feature type="binding site" description="axial binding residue" evidence="7">
    <location>
        <position position="441"/>
    </location>
    <ligand>
        <name>heme</name>
        <dbReference type="ChEBI" id="CHEBI:30413"/>
    </ligand>
    <ligandPart>
        <name>Fe</name>
        <dbReference type="ChEBI" id="CHEBI:18248"/>
    </ligandPart>
</feature>
<reference evidence="9" key="2">
    <citation type="submission" date="2022-03" db="EMBL/GenBank/DDBJ databases">
        <title>Draft title - Genomic analysis of global carrot germplasm unveils the trajectory of domestication and the origin of high carotenoid orange carrot.</title>
        <authorList>
            <person name="Iorizzo M."/>
            <person name="Ellison S."/>
            <person name="Senalik D."/>
            <person name="Macko-Podgorni A."/>
            <person name="Grzebelus D."/>
            <person name="Bostan H."/>
            <person name="Rolling W."/>
            <person name="Curaba J."/>
            <person name="Simon P."/>
        </authorList>
    </citation>
    <scope>NUCLEOTIDE SEQUENCE</scope>
    <source>
        <tissue evidence="9">Leaf</tissue>
    </source>
</reference>
<dbReference type="KEGG" id="dcr:108227929"/>
<keyword evidence="3 7" id="KW-0479">Metal-binding</keyword>
<keyword evidence="10" id="KW-1185">Reference proteome</keyword>
<keyword evidence="4 8" id="KW-0560">Oxidoreductase</keyword>
<proteinExistence type="inferred from homology"/>
<evidence type="ECO:0000256" key="2">
    <source>
        <dbReference type="ARBA" id="ARBA00022617"/>
    </source>
</evidence>
<evidence type="ECO:0000256" key="8">
    <source>
        <dbReference type="RuleBase" id="RU000461"/>
    </source>
</evidence>
<evidence type="ECO:0000256" key="3">
    <source>
        <dbReference type="ARBA" id="ARBA00022723"/>
    </source>
</evidence>
<dbReference type="PRINTS" id="PR00385">
    <property type="entry name" value="P450"/>
</dbReference>
<evidence type="ECO:0000256" key="7">
    <source>
        <dbReference type="PIRSR" id="PIRSR602401-1"/>
    </source>
</evidence>
<gene>
    <name evidence="9" type="ORF">DCAR_0624846</name>
</gene>
<reference evidence="9" key="1">
    <citation type="journal article" date="2016" name="Nat. Genet.">
        <title>A high-quality carrot genome assembly provides new insights into carotenoid accumulation and asterid genome evolution.</title>
        <authorList>
            <person name="Iorizzo M."/>
            <person name="Ellison S."/>
            <person name="Senalik D."/>
            <person name="Zeng P."/>
            <person name="Satapoomin P."/>
            <person name="Huang J."/>
            <person name="Bowman M."/>
            <person name="Iovene M."/>
            <person name="Sanseverino W."/>
            <person name="Cavagnaro P."/>
            <person name="Yildiz M."/>
            <person name="Macko-Podgorni A."/>
            <person name="Moranska E."/>
            <person name="Grzebelus E."/>
            <person name="Grzebelus D."/>
            <person name="Ashrafi H."/>
            <person name="Zheng Z."/>
            <person name="Cheng S."/>
            <person name="Spooner D."/>
            <person name="Van Deynze A."/>
            <person name="Simon P."/>
        </authorList>
    </citation>
    <scope>NUCLEOTIDE SEQUENCE</scope>
    <source>
        <tissue evidence="9">Leaf</tissue>
    </source>
</reference>
<evidence type="ECO:0000256" key="1">
    <source>
        <dbReference type="ARBA" id="ARBA00010617"/>
    </source>
</evidence>
<dbReference type="GO" id="GO:0016705">
    <property type="term" value="F:oxidoreductase activity, acting on paired donors, with incorporation or reduction of molecular oxygen"/>
    <property type="evidence" value="ECO:0007669"/>
    <property type="project" value="InterPro"/>
</dbReference>
<dbReference type="InterPro" id="IPR002401">
    <property type="entry name" value="Cyt_P450_E_grp-I"/>
</dbReference>
<comment type="cofactor">
    <cofactor evidence="7">
        <name>heme</name>
        <dbReference type="ChEBI" id="CHEBI:30413"/>
    </cofactor>
</comment>
<dbReference type="InterPro" id="IPR017972">
    <property type="entry name" value="Cyt_P450_CS"/>
</dbReference>
<evidence type="ECO:0000256" key="5">
    <source>
        <dbReference type="ARBA" id="ARBA00023004"/>
    </source>
</evidence>
<dbReference type="CDD" id="cd11073">
    <property type="entry name" value="CYP76-like"/>
    <property type="match status" value="1"/>
</dbReference>
<protein>
    <recommendedName>
        <fullName evidence="11">Cytochrome P450</fullName>
    </recommendedName>
</protein>
<evidence type="ECO:0000313" key="10">
    <source>
        <dbReference type="Proteomes" id="UP000077755"/>
    </source>
</evidence>
<keyword evidence="5 7" id="KW-0408">Iron</keyword>
<evidence type="ECO:0000313" key="9">
    <source>
        <dbReference type="EMBL" id="WOH05430.1"/>
    </source>
</evidence>
<dbReference type="SUPFAM" id="SSF48264">
    <property type="entry name" value="Cytochrome P450"/>
    <property type="match status" value="1"/>
</dbReference>
<dbReference type="PRINTS" id="PR00463">
    <property type="entry name" value="EP450I"/>
</dbReference>
<dbReference type="Pfam" id="PF00067">
    <property type="entry name" value="p450"/>
    <property type="match status" value="1"/>
</dbReference>
<dbReference type="PROSITE" id="PS00086">
    <property type="entry name" value="CYTOCHROME_P450"/>
    <property type="match status" value="1"/>
</dbReference>
<dbReference type="PANTHER" id="PTHR47950">
    <property type="entry name" value="CYTOCHROME P450, FAMILY 76, SUBFAMILY C, POLYPEPTIDE 5-RELATED"/>
    <property type="match status" value="1"/>
</dbReference>
<dbReference type="FunFam" id="1.10.630.10:FF:000007">
    <property type="entry name" value="Cytochrome P450 76C4"/>
    <property type="match status" value="1"/>
</dbReference>
<dbReference type="InterPro" id="IPR036396">
    <property type="entry name" value="Cyt_P450_sf"/>
</dbReference>
<evidence type="ECO:0000256" key="4">
    <source>
        <dbReference type="ARBA" id="ARBA00023002"/>
    </source>
</evidence>
<dbReference type="EMBL" id="CP093348">
    <property type="protein sequence ID" value="WOH05430.1"/>
    <property type="molecule type" value="Genomic_DNA"/>
</dbReference>
<dbReference type="InterPro" id="IPR001128">
    <property type="entry name" value="Cyt_P450"/>
</dbReference>
<dbReference type="Gene3D" id="1.10.630.10">
    <property type="entry name" value="Cytochrome P450"/>
    <property type="match status" value="1"/>
</dbReference>
<keyword evidence="6 8" id="KW-0503">Monooxygenase</keyword>
<dbReference type="AlphaFoldDB" id="A0AAF0XCE8"/>
<comment type="similarity">
    <text evidence="1 8">Belongs to the cytochrome P450 family.</text>
</comment>
<accession>A0AAF0XCE8</accession>
<sequence length="500" mass="56498">MGIVIITGICILLAFTVFSVARKRAKTPQQLPPGPNPLPIIGNIHKLGKHPHKSLAKLAQVYGPIMRLKLGRINTIVISSSITARQVLQKQDLAFSSRPVPDAIRACDHFKYSVVWLPVSSTWRSLRKIMSLNLFTTNKLDANQHLRSKKVQELIRYCENCSRNEEVIDIGRAAFQTSLNFLSTTIFSKDMTDPSRDSEAKEFKDLVWNIMLEAGKPNLADYFPVLEWIDLQGIKRRMTSHFEKLIELFNGLLNERLELKRLGHADENTSTDVLEELLRLLQANEINKIHTLHLFIDLFAAGTDTTSSTVEWGMAEVLRNSETVLVKAKAELNQVIGKGKIVEESDISKLAYLRCIVKETLRLHPPVPFLIPRRVEDEVELCGYTLPKNSQVLVNAWAIGRDPTLWRNPLLFEPERFMDSEVDVYGHDYELIPFGAGRRTCPGLPLAMRMVPVMLGSLINGFEWKLEGEIAPKELDMEDKFGLTLAKLHPLRAAATPVVP</sequence>
<keyword evidence="2 7" id="KW-0349">Heme</keyword>
<dbReference type="GO" id="GO:0020037">
    <property type="term" value="F:heme binding"/>
    <property type="evidence" value="ECO:0007669"/>
    <property type="project" value="InterPro"/>
</dbReference>
<dbReference type="Proteomes" id="UP000077755">
    <property type="component" value="Chromosome 6"/>
</dbReference>
<dbReference type="GO" id="GO:0004497">
    <property type="term" value="F:monooxygenase activity"/>
    <property type="evidence" value="ECO:0007669"/>
    <property type="project" value="UniProtKB-KW"/>
</dbReference>
<evidence type="ECO:0000256" key="6">
    <source>
        <dbReference type="ARBA" id="ARBA00023033"/>
    </source>
</evidence>
<evidence type="ECO:0008006" key="11">
    <source>
        <dbReference type="Google" id="ProtNLM"/>
    </source>
</evidence>
<dbReference type="GO" id="GO:0005506">
    <property type="term" value="F:iron ion binding"/>
    <property type="evidence" value="ECO:0007669"/>
    <property type="project" value="InterPro"/>
</dbReference>
<organism evidence="9 10">
    <name type="scientific">Daucus carota subsp. sativus</name>
    <name type="common">Carrot</name>
    <dbReference type="NCBI Taxonomy" id="79200"/>
    <lineage>
        <taxon>Eukaryota</taxon>
        <taxon>Viridiplantae</taxon>
        <taxon>Streptophyta</taxon>
        <taxon>Embryophyta</taxon>
        <taxon>Tracheophyta</taxon>
        <taxon>Spermatophyta</taxon>
        <taxon>Magnoliopsida</taxon>
        <taxon>eudicotyledons</taxon>
        <taxon>Gunneridae</taxon>
        <taxon>Pentapetalae</taxon>
        <taxon>asterids</taxon>
        <taxon>campanulids</taxon>
        <taxon>Apiales</taxon>
        <taxon>Apiaceae</taxon>
        <taxon>Apioideae</taxon>
        <taxon>Scandiceae</taxon>
        <taxon>Daucinae</taxon>
        <taxon>Daucus</taxon>
        <taxon>Daucus sect. Daucus</taxon>
    </lineage>
</organism>
<dbReference type="PANTHER" id="PTHR47950:SF4">
    <property type="entry name" value="GERANIOL 8-HYDROXYLASE-LIKE"/>
    <property type="match status" value="1"/>
</dbReference>